<feature type="region of interest" description="Disordered" evidence="1">
    <location>
        <begin position="154"/>
        <end position="178"/>
    </location>
</feature>
<dbReference type="Proteomes" id="UP001165083">
    <property type="component" value="Unassembled WGS sequence"/>
</dbReference>
<protein>
    <submittedName>
        <fullName evidence="2">Unnamed protein product</fullName>
    </submittedName>
</protein>
<sequence length="683" mass="75665">MGQSTRRFDITVVIVLFQAFFDLRHLPSGTARIIHRDSEPVDFKIQTEGMARDSEQYPNITCSSDDCDDAELSTSLRPRATTNGDDINDVGGMEMSSPVNVSRGIGPASAAGQRATSSWDFFRCDEELVKLMKKKVPPKSRRFSISFWAPSASNSSDGLYCDNQNEPDTEVSQGDQPELVRERQERTAALRLVWILLNNICSTLCGSDAAPEFLELFLSWINPPHNCNAGQDYNSCSCFYSYKEGSVEQRYRVNDIYYDLPLPQSVTSGNRFDVTGTRAVHDEEFEVLIAAPRSRVHENSLVVDEFGSQSLSVDASEGNIQRRLRFHTCIDDGGCQSNVREESVDEAECYEECDAATSDVDVISERSDESSDEIAACVESGELVMPGEAVGHMLTIYLSATCADSIRGVNPTQPGGYTVQNTATSSPVLDTITIGEASVLNSVQEREITVQDEEMIDAVDVFRAASSSDAGKMFRQGEENQSRKMGPARMLEALVAMYPHRYNLPGENEIRGLIALLMKRRQKTTYVPAEQLQTETIVHSGAIAQIASHNTHHQQEPTVLSELVLPHHTATTQSTSSVNHQQQATSAPTEQRQVKNAVDPAASMHTATPENYRQRAVSVPTQQLEPAYVEYLTRLVAENPQIQPKCAMIIFYERCPGSRDSTAEKQIREMVSVLKKKIKEASN</sequence>
<evidence type="ECO:0000313" key="3">
    <source>
        <dbReference type="Proteomes" id="UP001165083"/>
    </source>
</evidence>
<keyword evidence="3" id="KW-1185">Reference proteome</keyword>
<dbReference type="AlphaFoldDB" id="A0A9W6TNV5"/>
<feature type="region of interest" description="Disordered" evidence="1">
    <location>
        <begin position="570"/>
        <end position="594"/>
    </location>
</feature>
<evidence type="ECO:0000256" key="1">
    <source>
        <dbReference type="SAM" id="MobiDB-lite"/>
    </source>
</evidence>
<proteinExistence type="predicted"/>
<evidence type="ECO:0000313" key="2">
    <source>
        <dbReference type="EMBL" id="GMF16416.1"/>
    </source>
</evidence>
<name>A0A9W6TNV5_9STRA</name>
<dbReference type="OrthoDB" id="97451at2759"/>
<feature type="compositionally biased region" description="Polar residues" evidence="1">
    <location>
        <begin position="154"/>
        <end position="175"/>
    </location>
</feature>
<comment type="caution">
    <text evidence="2">The sequence shown here is derived from an EMBL/GenBank/DDBJ whole genome shotgun (WGS) entry which is preliminary data.</text>
</comment>
<reference evidence="2" key="1">
    <citation type="submission" date="2023-04" db="EMBL/GenBank/DDBJ databases">
        <title>Phytophthora lilii NBRC 32176.</title>
        <authorList>
            <person name="Ichikawa N."/>
            <person name="Sato H."/>
            <person name="Tonouchi N."/>
        </authorList>
    </citation>
    <scope>NUCLEOTIDE SEQUENCE</scope>
    <source>
        <strain evidence="2">NBRC 32176</strain>
    </source>
</reference>
<organism evidence="2 3">
    <name type="scientific">Phytophthora lilii</name>
    <dbReference type="NCBI Taxonomy" id="2077276"/>
    <lineage>
        <taxon>Eukaryota</taxon>
        <taxon>Sar</taxon>
        <taxon>Stramenopiles</taxon>
        <taxon>Oomycota</taxon>
        <taxon>Peronosporomycetes</taxon>
        <taxon>Peronosporales</taxon>
        <taxon>Peronosporaceae</taxon>
        <taxon>Phytophthora</taxon>
    </lineage>
</organism>
<feature type="compositionally biased region" description="Polar residues" evidence="1">
    <location>
        <begin position="570"/>
        <end position="591"/>
    </location>
</feature>
<accession>A0A9W6TNV5</accession>
<dbReference type="EMBL" id="BSXW01000251">
    <property type="protein sequence ID" value="GMF16416.1"/>
    <property type="molecule type" value="Genomic_DNA"/>
</dbReference>
<gene>
    <name evidence="2" type="ORF">Plil01_000584300</name>
</gene>